<comment type="caution">
    <text evidence="2">The sequence shown here is derived from an EMBL/GenBank/DDBJ whole genome shotgun (WGS) entry which is preliminary data.</text>
</comment>
<reference evidence="2 3" key="1">
    <citation type="submission" date="2007-06" db="EMBL/GenBank/DDBJ databases">
        <authorList>
            <person name="Shimkets L."/>
            <person name="Ferriera S."/>
            <person name="Johnson J."/>
            <person name="Kravitz S."/>
            <person name="Beeson K."/>
            <person name="Sutton G."/>
            <person name="Rogers Y.-H."/>
            <person name="Friedman R."/>
            <person name="Frazier M."/>
            <person name="Venter J.C."/>
        </authorList>
    </citation>
    <scope>NUCLEOTIDE SEQUENCE [LARGE SCALE GENOMIC DNA]</scope>
    <source>
        <strain evidence="2 3">SIR-1</strain>
    </source>
</reference>
<dbReference type="EMBL" id="ABCS01000034">
    <property type="protein sequence ID" value="EDM78165.1"/>
    <property type="molecule type" value="Genomic_DNA"/>
</dbReference>
<dbReference type="Proteomes" id="UP000005801">
    <property type="component" value="Unassembled WGS sequence"/>
</dbReference>
<evidence type="ECO:0000256" key="1">
    <source>
        <dbReference type="SAM" id="MobiDB-lite"/>
    </source>
</evidence>
<evidence type="ECO:0000313" key="3">
    <source>
        <dbReference type="Proteomes" id="UP000005801"/>
    </source>
</evidence>
<proteinExistence type="predicted"/>
<protein>
    <submittedName>
        <fullName evidence="2">Uncharacterized protein</fullName>
    </submittedName>
</protein>
<keyword evidence="3" id="KW-1185">Reference proteome</keyword>
<dbReference type="RefSeq" id="WP_006972651.1">
    <property type="nucleotide sequence ID" value="NZ_ABCS01000034.1"/>
</dbReference>
<evidence type="ECO:0000313" key="2">
    <source>
        <dbReference type="EMBL" id="EDM78165.1"/>
    </source>
</evidence>
<name>A6G7F6_9BACT</name>
<accession>A6G7F6</accession>
<sequence length="288" mass="30369">MGLPLACEREPEKPAPSSPPAATDPAAQLETCAAGFEALEDTPTDERASELVAWLPTGRPCFELLFAGCADLGAPESLADFGTITAACVERLCPQLEPRPGLCDAPDASAFVGGEEAVYDHVVEFLAAKLAADLDRPRADPSIQRFARAYAPLWASPIMAGRVVVSPPTFAPAAGPREFSVRLEMDGRIVLERALSPGADSERTTLAPKPDGAFDFEALAEFTRAQVEVLPPASTTVSVTAACTVPMQDLVTTLDTLRGTECESPSGSCLYTQVEVVANDPEPEPDPD</sequence>
<gene>
    <name evidence="2" type="ORF">PPSIR1_00490</name>
</gene>
<feature type="region of interest" description="Disordered" evidence="1">
    <location>
        <begin position="1"/>
        <end position="26"/>
    </location>
</feature>
<organism evidence="2 3">
    <name type="scientific">Plesiocystis pacifica SIR-1</name>
    <dbReference type="NCBI Taxonomy" id="391625"/>
    <lineage>
        <taxon>Bacteria</taxon>
        <taxon>Pseudomonadati</taxon>
        <taxon>Myxococcota</taxon>
        <taxon>Polyangia</taxon>
        <taxon>Nannocystales</taxon>
        <taxon>Nannocystaceae</taxon>
        <taxon>Plesiocystis</taxon>
    </lineage>
</organism>
<dbReference type="AlphaFoldDB" id="A6G7F6"/>